<keyword evidence="2" id="KW-1185">Reference proteome</keyword>
<proteinExistence type="predicted"/>
<reference evidence="1" key="1">
    <citation type="submission" date="2022-04" db="EMBL/GenBank/DDBJ databases">
        <title>Jade perch genome.</title>
        <authorList>
            <person name="Chao B."/>
        </authorList>
    </citation>
    <scope>NUCLEOTIDE SEQUENCE</scope>
    <source>
        <strain evidence="1">CB-2022</strain>
    </source>
</reference>
<gene>
    <name evidence="1" type="ORF">L3Q82_003635</name>
</gene>
<dbReference type="EMBL" id="CM041549">
    <property type="protein sequence ID" value="KAI3357000.1"/>
    <property type="molecule type" value="Genomic_DNA"/>
</dbReference>
<comment type="caution">
    <text evidence="1">The sequence shown here is derived from an EMBL/GenBank/DDBJ whole genome shotgun (WGS) entry which is preliminary data.</text>
</comment>
<accession>A0ACB8VNL3</accession>
<name>A0ACB8VNL3_9TELE</name>
<organism evidence="1 2">
    <name type="scientific">Scortum barcoo</name>
    <name type="common">barcoo grunter</name>
    <dbReference type="NCBI Taxonomy" id="214431"/>
    <lineage>
        <taxon>Eukaryota</taxon>
        <taxon>Metazoa</taxon>
        <taxon>Chordata</taxon>
        <taxon>Craniata</taxon>
        <taxon>Vertebrata</taxon>
        <taxon>Euteleostomi</taxon>
        <taxon>Actinopterygii</taxon>
        <taxon>Neopterygii</taxon>
        <taxon>Teleostei</taxon>
        <taxon>Neoteleostei</taxon>
        <taxon>Acanthomorphata</taxon>
        <taxon>Eupercaria</taxon>
        <taxon>Centrarchiformes</taxon>
        <taxon>Terapontoidei</taxon>
        <taxon>Terapontidae</taxon>
        <taxon>Scortum</taxon>
    </lineage>
</organism>
<evidence type="ECO:0000313" key="2">
    <source>
        <dbReference type="Proteomes" id="UP000831701"/>
    </source>
</evidence>
<dbReference type="Proteomes" id="UP000831701">
    <property type="component" value="Chromosome 19"/>
</dbReference>
<sequence length="301" mass="34331">MPHRSSTGSFIKGYPQNGSLKKRRRRDAGFLGGVAKKKPHLRLATKRRILRWAKEHRHWTGEDWKKVLWTDESKFEVFGSQRTFVRRRTSEKMLEECLTPSVKHGGGNVMVWGCFGAGKVGDLYKVKGILNKEGYHSILQHHAIPCGQCLIGASFLLQQDNDPKHTSKLCKNYLGKKQSAGILSVMEWPAQSPDLNPIELLWEQLDRMMEEKVPHRREIQHFDKRICCFGRSNVKTPRGLEMRRQHASNIFKESLEEGRSFCPLTLTLPGVTDSPENLVTGCRLRAAMPETLTAQNSDVTL</sequence>
<protein>
    <submittedName>
        <fullName evidence="1">Uncharacterized protein</fullName>
    </submittedName>
</protein>
<evidence type="ECO:0000313" key="1">
    <source>
        <dbReference type="EMBL" id="KAI3357000.1"/>
    </source>
</evidence>